<dbReference type="Pfam" id="PF10899">
    <property type="entry name" value="AbiGi"/>
    <property type="match status" value="1"/>
</dbReference>
<dbReference type="InterPro" id="IPR021223">
    <property type="entry name" value="AbiGi"/>
</dbReference>
<accession>A0A9X3WB82</accession>
<dbReference type="EMBL" id="JAMQKC010000003">
    <property type="protein sequence ID" value="MDC3416300.1"/>
    <property type="molecule type" value="Genomic_DNA"/>
</dbReference>
<reference evidence="1" key="1">
    <citation type="submission" date="2022-06" db="EMBL/GenBank/DDBJ databases">
        <title>Aquibacillus sp. a new bacterium isolated from soil saline samples.</title>
        <authorList>
            <person name="Galisteo C."/>
            <person name="De La Haba R."/>
            <person name="Sanchez-Porro C."/>
            <person name="Ventosa A."/>
        </authorList>
    </citation>
    <scope>NUCLEOTIDE SEQUENCE</scope>
    <source>
        <strain evidence="1">3ASR75-54</strain>
    </source>
</reference>
<keyword evidence="2" id="KW-1185">Reference proteome</keyword>
<sequence length="223" mass="26249">MKPRYYSNIYWHFTGGPTSKRNGIVWHHFTNLKDVKKNSELRKPKDAMNNLKSIIESNVLKATCTELISNKVETKKFCSVCDIPLVDLMYHKTYYGEYAIGFNAKQIHDHFHPVLYLDPSYTTITSSKEEDDSLDGHKLWDVIGIHKENPLLNFIKITNFALDYDHSFYGEREWRCLEDFNFKKNDVEAIIVPKEEVEEMNEYLVQNGYHNISVMSWNLIENI</sequence>
<evidence type="ECO:0000313" key="1">
    <source>
        <dbReference type="EMBL" id="MDC3416300.1"/>
    </source>
</evidence>
<gene>
    <name evidence="1" type="ORF">NC799_05170</name>
</gene>
<name>A0A9X3WB82_9BACI</name>
<proteinExistence type="predicted"/>
<evidence type="ECO:0000313" key="2">
    <source>
        <dbReference type="Proteomes" id="UP001145069"/>
    </source>
</evidence>
<protein>
    <submittedName>
        <fullName evidence="1">Abortive infection system antitoxin AbiGi family protein</fullName>
    </submittedName>
</protein>
<dbReference type="AlphaFoldDB" id="A0A9X3WB82"/>
<dbReference type="RefSeq" id="WP_272445307.1">
    <property type="nucleotide sequence ID" value="NZ_JAMQKC010000003.1"/>
</dbReference>
<comment type="caution">
    <text evidence="1">The sequence shown here is derived from an EMBL/GenBank/DDBJ whole genome shotgun (WGS) entry which is preliminary data.</text>
</comment>
<dbReference type="Proteomes" id="UP001145069">
    <property type="component" value="Unassembled WGS sequence"/>
</dbReference>
<organism evidence="1 2">
    <name type="scientific">Aquibacillus salsiterrae</name>
    <dbReference type="NCBI Taxonomy" id="2950439"/>
    <lineage>
        <taxon>Bacteria</taxon>
        <taxon>Bacillati</taxon>
        <taxon>Bacillota</taxon>
        <taxon>Bacilli</taxon>
        <taxon>Bacillales</taxon>
        <taxon>Bacillaceae</taxon>
        <taxon>Aquibacillus</taxon>
    </lineage>
</organism>